<dbReference type="Proteomes" id="UP001146351">
    <property type="component" value="Unassembled WGS sequence"/>
</dbReference>
<dbReference type="PANTHER" id="PTHR47784:SF14">
    <property type="entry name" value="ZN(II)2CYS6 TRANSCRIPTION FACTOR (EUROFUNG)"/>
    <property type="match status" value="1"/>
</dbReference>
<dbReference type="SMART" id="SM00066">
    <property type="entry name" value="GAL4"/>
    <property type="match status" value="1"/>
</dbReference>
<dbReference type="OrthoDB" id="4937900at2759"/>
<dbReference type="InterPro" id="IPR053157">
    <property type="entry name" value="Sterol_Uptake_Regulator"/>
</dbReference>
<evidence type="ECO:0000313" key="7">
    <source>
        <dbReference type="Proteomes" id="UP001146351"/>
    </source>
</evidence>
<gene>
    <name evidence="6" type="ORF">N7492_003781</name>
</gene>
<organism evidence="6 7">
    <name type="scientific">Penicillium capsulatum</name>
    <dbReference type="NCBI Taxonomy" id="69766"/>
    <lineage>
        <taxon>Eukaryota</taxon>
        <taxon>Fungi</taxon>
        <taxon>Dikarya</taxon>
        <taxon>Ascomycota</taxon>
        <taxon>Pezizomycotina</taxon>
        <taxon>Eurotiomycetes</taxon>
        <taxon>Eurotiomycetidae</taxon>
        <taxon>Eurotiales</taxon>
        <taxon>Aspergillaceae</taxon>
        <taxon>Penicillium</taxon>
    </lineage>
</organism>
<dbReference type="InterPro" id="IPR036864">
    <property type="entry name" value="Zn2-C6_fun-type_DNA-bd_sf"/>
</dbReference>
<dbReference type="PROSITE" id="PS50048">
    <property type="entry name" value="ZN2_CY6_FUNGAL_2"/>
    <property type="match status" value="1"/>
</dbReference>
<dbReference type="PROSITE" id="PS00463">
    <property type="entry name" value="ZN2_CY6_FUNGAL_1"/>
    <property type="match status" value="1"/>
</dbReference>
<feature type="domain" description="Zn(2)-C6 fungal-type" evidence="5">
    <location>
        <begin position="13"/>
        <end position="43"/>
    </location>
</feature>
<proteinExistence type="predicted"/>
<accession>A0A9W9IRS8</accession>
<dbReference type="EMBL" id="JAPQKO010000002">
    <property type="protein sequence ID" value="KAJ5180571.1"/>
    <property type="molecule type" value="Genomic_DNA"/>
</dbReference>
<protein>
    <recommendedName>
        <fullName evidence="5">Zn(2)-C6 fungal-type domain-containing protein</fullName>
    </recommendedName>
</protein>
<evidence type="ECO:0000256" key="2">
    <source>
        <dbReference type="ARBA" id="ARBA00023125"/>
    </source>
</evidence>
<dbReference type="GO" id="GO:0008270">
    <property type="term" value="F:zinc ion binding"/>
    <property type="evidence" value="ECO:0007669"/>
    <property type="project" value="InterPro"/>
</dbReference>
<reference evidence="6" key="2">
    <citation type="journal article" date="2023" name="IMA Fungus">
        <title>Comparative genomic study of the Penicillium genus elucidates a diverse pangenome and 15 lateral gene transfer events.</title>
        <authorList>
            <person name="Petersen C."/>
            <person name="Sorensen T."/>
            <person name="Nielsen M.R."/>
            <person name="Sondergaard T.E."/>
            <person name="Sorensen J.L."/>
            <person name="Fitzpatrick D.A."/>
            <person name="Frisvad J.C."/>
            <person name="Nielsen K.L."/>
        </authorList>
    </citation>
    <scope>NUCLEOTIDE SEQUENCE</scope>
    <source>
        <strain evidence="6">IBT 21917</strain>
    </source>
</reference>
<dbReference type="SUPFAM" id="SSF57701">
    <property type="entry name" value="Zn2/Cys6 DNA-binding domain"/>
    <property type="match status" value="1"/>
</dbReference>
<evidence type="ECO:0000256" key="3">
    <source>
        <dbReference type="ARBA" id="ARBA00023163"/>
    </source>
</evidence>
<reference evidence="6" key="1">
    <citation type="submission" date="2022-11" db="EMBL/GenBank/DDBJ databases">
        <authorList>
            <person name="Petersen C."/>
        </authorList>
    </citation>
    <scope>NUCLEOTIDE SEQUENCE</scope>
    <source>
        <strain evidence="6">IBT 21917</strain>
    </source>
</reference>
<keyword evidence="7" id="KW-1185">Reference proteome</keyword>
<evidence type="ECO:0000313" key="6">
    <source>
        <dbReference type="EMBL" id="KAJ5180571.1"/>
    </source>
</evidence>
<evidence type="ECO:0000256" key="1">
    <source>
        <dbReference type="ARBA" id="ARBA00023015"/>
    </source>
</evidence>
<keyword evidence="3" id="KW-0804">Transcription</keyword>
<dbReference type="PANTHER" id="PTHR47784">
    <property type="entry name" value="STEROL UPTAKE CONTROL PROTEIN 2"/>
    <property type="match status" value="1"/>
</dbReference>
<evidence type="ECO:0000259" key="5">
    <source>
        <dbReference type="PROSITE" id="PS50048"/>
    </source>
</evidence>
<keyword evidence="2" id="KW-0238">DNA-binding</keyword>
<keyword evidence="1" id="KW-0805">Transcription regulation</keyword>
<evidence type="ECO:0000256" key="4">
    <source>
        <dbReference type="ARBA" id="ARBA00023242"/>
    </source>
</evidence>
<dbReference type="Pfam" id="PF00172">
    <property type="entry name" value="Zn_clus"/>
    <property type="match status" value="1"/>
</dbReference>
<keyword evidence="4" id="KW-0539">Nucleus</keyword>
<dbReference type="InterPro" id="IPR021858">
    <property type="entry name" value="Fun_TF"/>
</dbReference>
<name>A0A9W9IRS8_9EURO</name>
<dbReference type="InterPro" id="IPR001138">
    <property type="entry name" value="Zn2Cys6_DnaBD"/>
</dbReference>
<dbReference type="GO" id="GO:0003677">
    <property type="term" value="F:DNA binding"/>
    <property type="evidence" value="ECO:0007669"/>
    <property type="project" value="UniProtKB-KW"/>
</dbReference>
<dbReference type="AlphaFoldDB" id="A0A9W9IRS8"/>
<dbReference type="CDD" id="cd00067">
    <property type="entry name" value="GAL4"/>
    <property type="match status" value="1"/>
</dbReference>
<dbReference type="Pfam" id="PF11951">
    <property type="entry name" value="Fungal_trans_2"/>
    <property type="match status" value="1"/>
</dbReference>
<comment type="caution">
    <text evidence="6">The sequence shown here is derived from an EMBL/GenBank/DDBJ whole genome shotgun (WGS) entry which is preliminary data.</text>
</comment>
<dbReference type="Gene3D" id="4.10.240.10">
    <property type="entry name" value="Zn(2)-C6 fungal-type DNA-binding domain"/>
    <property type="match status" value="1"/>
</dbReference>
<sequence>MPLRRSHTKSRKGCLECKRRHVKCDEGIPKCTLCAKRKLDCSYPASPSDLDSASGSPSAQDGFEADGNQLLPARMLEMRLFHQYLTSTYHTLAHDGLAPYHLSITLPRMATSFPYLLDSILAFSALHLASIEADNHQAWLDAAMRYHSRACSGLFKVLPETTKEHYEPAFAASVFIMLFATGVPVISSDSRPVDPLSKVMEVRALITGCAILYYQLIETGWQGELNGWLRVMDADESLRGGPADRYEVCSTLGPGAMLNLDTCSDGSFDDDVKPLFDLHKGLTQDRKIITSLKEMQPVIESADPEHQTIYQSTWQRLYEVVALWPKVGPDGGVIAWPYFITDAFLALLQEGDWFARVLFLHYGMAMGLLRNRWYVRDLGRRFVLAVLESIDDIPSIWIDTISWIKQGVGVYG</sequence>
<dbReference type="GO" id="GO:0001228">
    <property type="term" value="F:DNA-binding transcription activator activity, RNA polymerase II-specific"/>
    <property type="evidence" value="ECO:0007669"/>
    <property type="project" value="TreeGrafter"/>
</dbReference>